<organism evidence="2 3">
    <name type="scientific">Clarias magur</name>
    <name type="common">Asian catfish</name>
    <name type="synonym">Macropteronotus magur</name>
    <dbReference type="NCBI Taxonomy" id="1594786"/>
    <lineage>
        <taxon>Eukaryota</taxon>
        <taxon>Metazoa</taxon>
        <taxon>Chordata</taxon>
        <taxon>Craniata</taxon>
        <taxon>Vertebrata</taxon>
        <taxon>Euteleostomi</taxon>
        <taxon>Actinopterygii</taxon>
        <taxon>Neopterygii</taxon>
        <taxon>Teleostei</taxon>
        <taxon>Ostariophysi</taxon>
        <taxon>Siluriformes</taxon>
        <taxon>Clariidae</taxon>
        <taxon>Clarias</taxon>
    </lineage>
</organism>
<dbReference type="EMBL" id="QNUK01000069">
    <property type="protein sequence ID" value="KAF5903701.1"/>
    <property type="molecule type" value="Genomic_DNA"/>
</dbReference>
<evidence type="ECO:0000313" key="2">
    <source>
        <dbReference type="EMBL" id="KAF5903701.1"/>
    </source>
</evidence>
<reference evidence="2" key="1">
    <citation type="submission" date="2020-07" db="EMBL/GenBank/DDBJ databases">
        <title>Clarias magur genome sequencing, assembly and annotation.</title>
        <authorList>
            <person name="Kushwaha B."/>
            <person name="Kumar R."/>
            <person name="Das P."/>
            <person name="Joshi C.G."/>
            <person name="Kumar D."/>
            <person name="Nagpure N.S."/>
            <person name="Pandey M."/>
            <person name="Agarwal S."/>
            <person name="Srivastava S."/>
            <person name="Singh M."/>
            <person name="Sahoo L."/>
            <person name="Jayasankar P."/>
            <person name="Meher P.K."/>
            <person name="Koringa P.G."/>
            <person name="Iquebal M.A."/>
            <person name="Das S.P."/>
            <person name="Bit A."/>
            <person name="Patnaik S."/>
            <person name="Patel N."/>
            <person name="Shah T.M."/>
            <person name="Hinsu A."/>
            <person name="Jena J.K."/>
        </authorList>
    </citation>
    <scope>NUCLEOTIDE SEQUENCE</scope>
    <source>
        <strain evidence="2">CIFAMagur01</strain>
        <tissue evidence="2">Testis</tissue>
    </source>
</reference>
<sequence>VPRLPYDPHREDSENIMLSKEVQMAQDEHMSPWAGEQDPGQSLHSEGAMDYTNSEQLVPGQTNYQPQ</sequence>
<dbReference type="Proteomes" id="UP000727407">
    <property type="component" value="Unassembled WGS sequence"/>
</dbReference>
<feature type="non-terminal residue" evidence="2">
    <location>
        <position position="1"/>
    </location>
</feature>
<keyword evidence="3" id="KW-1185">Reference proteome</keyword>
<accession>A0A8J4TTB1</accession>
<feature type="compositionally biased region" description="Polar residues" evidence="1">
    <location>
        <begin position="51"/>
        <end position="67"/>
    </location>
</feature>
<comment type="caution">
    <text evidence="2">The sequence shown here is derived from an EMBL/GenBank/DDBJ whole genome shotgun (WGS) entry which is preliminary data.</text>
</comment>
<dbReference type="AlphaFoldDB" id="A0A8J4TTB1"/>
<proteinExistence type="predicted"/>
<protein>
    <submittedName>
        <fullName evidence="2">T-box-containing protein TBX6L-like</fullName>
    </submittedName>
</protein>
<evidence type="ECO:0000313" key="3">
    <source>
        <dbReference type="Proteomes" id="UP000727407"/>
    </source>
</evidence>
<evidence type="ECO:0000256" key="1">
    <source>
        <dbReference type="SAM" id="MobiDB-lite"/>
    </source>
</evidence>
<feature type="non-terminal residue" evidence="2">
    <location>
        <position position="67"/>
    </location>
</feature>
<feature type="region of interest" description="Disordered" evidence="1">
    <location>
        <begin position="24"/>
        <end position="67"/>
    </location>
</feature>
<gene>
    <name evidence="2" type="ORF">DAT39_006546</name>
</gene>
<name>A0A8J4TTB1_CLAMG</name>